<keyword evidence="2" id="KW-1185">Reference proteome</keyword>
<dbReference type="GeneID" id="85477474"/>
<dbReference type="RefSeq" id="XP_060443399.1">
    <property type="nucleotide sequence ID" value="XM_060592612.1"/>
</dbReference>
<name>A0AAJ0ECI2_9PEZI</name>
<evidence type="ECO:0000313" key="1">
    <source>
        <dbReference type="EMBL" id="KAK1634792.1"/>
    </source>
</evidence>
<gene>
    <name evidence="1" type="ORF">BDP81DRAFT_451293</name>
</gene>
<organism evidence="1 2">
    <name type="scientific">Colletotrichum phormii</name>
    <dbReference type="NCBI Taxonomy" id="359342"/>
    <lineage>
        <taxon>Eukaryota</taxon>
        <taxon>Fungi</taxon>
        <taxon>Dikarya</taxon>
        <taxon>Ascomycota</taxon>
        <taxon>Pezizomycotina</taxon>
        <taxon>Sordariomycetes</taxon>
        <taxon>Hypocreomycetidae</taxon>
        <taxon>Glomerellales</taxon>
        <taxon>Glomerellaceae</taxon>
        <taxon>Colletotrichum</taxon>
        <taxon>Colletotrichum acutatum species complex</taxon>
    </lineage>
</organism>
<reference evidence="1" key="1">
    <citation type="submission" date="2021-06" db="EMBL/GenBank/DDBJ databases">
        <title>Comparative genomics, transcriptomics and evolutionary studies reveal genomic signatures of adaptation to plant cell wall in hemibiotrophic fungi.</title>
        <authorList>
            <consortium name="DOE Joint Genome Institute"/>
            <person name="Baroncelli R."/>
            <person name="Diaz J.F."/>
            <person name="Benocci T."/>
            <person name="Peng M."/>
            <person name="Battaglia E."/>
            <person name="Haridas S."/>
            <person name="Andreopoulos W."/>
            <person name="Labutti K."/>
            <person name="Pangilinan J."/>
            <person name="Floch G.L."/>
            <person name="Makela M.R."/>
            <person name="Henrissat B."/>
            <person name="Grigoriev I.V."/>
            <person name="Crouch J.A."/>
            <person name="De Vries R.P."/>
            <person name="Sukno S.A."/>
            <person name="Thon M.R."/>
        </authorList>
    </citation>
    <scope>NUCLEOTIDE SEQUENCE</scope>
    <source>
        <strain evidence="1">CBS 102054</strain>
    </source>
</reference>
<dbReference type="EMBL" id="JAHMHQ010000014">
    <property type="protein sequence ID" value="KAK1634792.1"/>
    <property type="molecule type" value="Genomic_DNA"/>
</dbReference>
<dbReference type="AlphaFoldDB" id="A0AAJ0ECI2"/>
<proteinExistence type="predicted"/>
<evidence type="ECO:0000313" key="2">
    <source>
        <dbReference type="Proteomes" id="UP001243989"/>
    </source>
</evidence>
<sequence>MNGFRYVVACRNEYWSTHTYRGLVDDEEPINKKRNERQLSDVSMSKCLCDRDGPTYSRANGFPQGRPGRAQPTSLCLWLPQTALCVVRGQAAGHSWKDLPRCNTGQSQTHKGLQGRKEPLLLCSLRWRPKCWNLSDVALAFVPLHGTAATQGLMLLAPLAAYPTPHDPSRNLPSAQLVGCEATTMTDIQLDVFPEEEKTERKTGVDLTNRARRTQLTSVFPFPQLFSILTTRRPHI</sequence>
<accession>A0AAJ0ECI2</accession>
<dbReference type="Proteomes" id="UP001243989">
    <property type="component" value="Unassembled WGS sequence"/>
</dbReference>
<protein>
    <submittedName>
        <fullName evidence="1">Uncharacterized protein</fullName>
    </submittedName>
</protein>
<comment type="caution">
    <text evidence="1">The sequence shown here is derived from an EMBL/GenBank/DDBJ whole genome shotgun (WGS) entry which is preliminary data.</text>
</comment>